<dbReference type="EMBL" id="BX569695">
    <property type="protein sequence ID" value="CAE08995.1"/>
    <property type="molecule type" value="Genomic_DNA"/>
</dbReference>
<comment type="similarity">
    <text evidence="1">Belongs to the ABC transporter superfamily.</text>
</comment>
<dbReference type="PANTHER" id="PTHR42734">
    <property type="entry name" value="METAL TRANSPORT SYSTEM ATP-BINDING PROTEIN TM_0124-RELATED"/>
    <property type="match status" value="1"/>
</dbReference>
<dbReference type="PANTHER" id="PTHR42734:SF17">
    <property type="entry name" value="METAL TRANSPORT SYSTEM ATP-BINDING PROTEIN TM_0124-RELATED"/>
    <property type="match status" value="1"/>
</dbReference>
<keyword evidence="4" id="KW-0067">ATP-binding</keyword>
<evidence type="ECO:0000256" key="4">
    <source>
        <dbReference type="ARBA" id="ARBA00022840"/>
    </source>
</evidence>
<gene>
    <name evidence="6" type="ordered locus">SYNW2480</name>
</gene>
<dbReference type="KEGG" id="syw:SYNW2480"/>
<dbReference type="InterPro" id="IPR027417">
    <property type="entry name" value="P-loop_NTPase"/>
</dbReference>
<dbReference type="Gene3D" id="3.40.50.300">
    <property type="entry name" value="P-loop containing nucleotide triphosphate hydrolases"/>
    <property type="match status" value="1"/>
</dbReference>
<proteinExistence type="inferred from homology"/>
<dbReference type="Proteomes" id="UP000001422">
    <property type="component" value="Chromosome"/>
</dbReference>
<name>Q7U3F2_PARMW</name>
<evidence type="ECO:0000256" key="2">
    <source>
        <dbReference type="ARBA" id="ARBA00022448"/>
    </source>
</evidence>
<dbReference type="InterPro" id="IPR050153">
    <property type="entry name" value="Metal_Ion_Import_ABC"/>
</dbReference>
<dbReference type="InterPro" id="IPR003593">
    <property type="entry name" value="AAA+_ATPase"/>
</dbReference>
<protein>
    <submittedName>
        <fullName evidence="6">ABC transporter,ATP binding component, possibly zinc transport</fullName>
    </submittedName>
</protein>
<dbReference type="GO" id="GO:0016887">
    <property type="term" value="F:ATP hydrolysis activity"/>
    <property type="evidence" value="ECO:0007669"/>
    <property type="project" value="InterPro"/>
</dbReference>
<dbReference type="AlphaFoldDB" id="Q7U3F2"/>
<evidence type="ECO:0000259" key="5">
    <source>
        <dbReference type="PROSITE" id="PS50893"/>
    </source>
</evidence>
<keyword evidence="7" id="KW-1185">Reference proteome</keyword>
<feature type="domain" description="ABC transporter" evidence="5">
    <location>
        <begin position="6"/>
        <end position="246"/>
    </location>
</feature>
<dbReference type="PROSITE" id="PS50893">
    <property type="entry name" value="ABC_TRANSPORTER_2"/>
    <property type="match status" value="1"/>
</dbReference>
<dbReference type="RefSeq" id="WP_011129333.1">
    <property type="nucleotide sequence ID" value="NC_005070.1"/>
</dbReference>
<evidence type="ECO:0000256" key="1">
    <source>
        <dbReference type="ARBA" id="ARBA00005417"/>
    </source>
</evidence>
<evidence type="ECO:0000313" key="6">
    <source>
        <dbReference type="EMBL" id="CAE08995.1"/>
    </source>
</evidence>
<evidence type="ECO:0000256" key="3">
    <source>
        <dbReference type="ARBA" id="ARBA00022741"/>
    </source>
</evidence>
<accession>Q7U3F2</accession>
<organism evidence="6 7">
    <name type="scientific">Parasynechococcus marenigrum (strain WH8102)</name>
    <dbReference type="NCBI Taxonomy" id="84588"/>
    <lineage>
        <taxon>Bacteria</taxon>
        <taxon>Bacillati</taxon>
        <taxon>Cyanobacteriota</taxon>
        <taxon>Cyanophyceae</taxon>
        <taxon>Synechococcales</taxon>
        <taxon>Prochlorococcaceae</taxon>
        <taxon>Parasynechococcus</taxon>
        <taxon>Parasynechococcus marenigrum</taxon>
    </lineage>
</organism>
<dbReference type="HOGENOM" id="CLU_000604_1_11_3"/>
<dbReference type="GO" id="GO:0005524">
    <property type="term" value="F:ATP binding"/>
    <property type="evidence" value="ECO:0007669"/>
    <property type="project" value="UniProtKB-KW"/>
</dbReference>
<dbReference type="Pfam" id="PF00005">
    <property type="entry name" value="ABC_tran"/>
    <property type="match status" value="1"/>
</dbReference>
<dbReference type="InterPro" id="IPR003439">
    <property type="entry name" value="ABC_transporter-like_ATP-bd"/>
</dbReference>
<dbReference type="eggNOG" id="COG1121">
    <property type="taxonomic scope" value="Bacteria"/>
</dbReference>
<dbReference type="STRING" id="84588.SYNW2480"/>
<keyword evidence="3" id="KW-0547">Nucleotide-binding</keyword>
<dbReference type="SMART" id="SM00382">
    <property type="entry name" value="AAA"/>
    <property type="match status" value="1"/>
</dbReference>
<reference evidence="6 7" key="1">
    <citation type="journal article" date="2003" name="Nature">
        <title>The genome of a motile marine Synechococcus.</title>
        <authorList>
            <person name="Palenik B."/>
            <person name="Brahamsha B."/>
            <person name="Larimer F."/>
            <person name="Land M."/>
            <person name="Hauser L."/>
            <person name="Chain P."/>
            <person name="Lamerdin J."/>
            <person name="Regala W."/>
            <person name="Allen E.A."/>
            <person name="McCarren J."/>
            <person name="Paulsen I."/>
            <person name="Dufresne A."/>
            <person name="Partensky F."/>
            <person name="Webb E."/>
            <person name="Waterbury J."/>
        </authorList>
    </citation>
    <scope>NUCLEOTIDE SEQUENCE [LARGE SCALE GENOMIC DNA]</scope>
    <source>
        <strain evidence="6 7">WH8102</strain>
    </source>
</reference>
<sequence length="255" mass="28566">MSYPIASVKNLTVRRGANVAVDDVSFELLAESDTALVGPNGAGKSSLVASLLGLIPRVSGDITIMGTKMNKAGYLPKSIRERISYIPQNFSFQGQFPLSVFEFVQLGLSNCSSFLRMRDSHTKILVHRSLERTDTFNLRRRLLSELSGGELKRVMLAFCIVRPRDLLVLDEVQAGLDIPSTQRFQKMLFELRRQEGWTVLHISHDIDMVLRSSDQVLGLNRRLCCRGVPNLALTSERLSVLYGPNIVSYQHQCRG</sequence>
<keyword evidence="2" id="KW-0813">Transport</keyword>
<evidence type="ECO:0000313" key="7">
    <source>
        <dbReference type="Proteomes" id="UP000001422"/>
    </source>
</evidence>
<dbReference type="SUPFAM" id="SSF52540">
    <property type="entry name" value="P-loop containing nucleoside triphosphate hydrolases"/>
    <property type="match status" value="1"/>
</dbReference>